<dbReference type="SUPFAM" id="SSF53850">
    <property type="entry name" value="Periplasmic binding protein-like II"/>
    <property type="match status" value="1"/>
</dbReference>
<evidence type="ECO:0000313" key="6">
    <source>
        <dbReference type="Proteomes" id="UP000078292"/>
    </source>
</evidence>
<dbReference type="PANTHER" id="PTHR30024:SF47">
    <property type="entry name" value="TAURINE-BINDING PERIPLASMIC PROTEIN"/>
    <property type="match status" value="1"/>
</dbReference>
<dbReference type="GO" id="GO:0042597">
    <property type="term" value="C:periplasmic space"/>
    <property type="evidence" value="ECO:0007669"/>
    <property type="project" value="UniProtKB-SubCell"/>
</dbReference>
<comment type="caution">
    <text evidence="5">The sequence shown here is derived from an EMBL/GenBank/DDBJ whole genome shotgun (WGS) entry which is preliminary data.</text>
</comment>
<proteinExistence type="inferred from homology"/>
<organism evidence="5 6">
    <name type="scientific">Enteractinococcus helveticum</name>
    <dbReference type="NCBI Taxonomy" id="1837282"/>
    <lineage>
        <taxon>Bacteria</taxon>
        <taxon>Bacillati</taxon>
        <taxon>Actinomycetota</taxon>
        <taxon>Actinomycetes</taxon>
        <taxon>Micrococcales</taxon>
        <taxon>Micrococcaceae</taxon>
    </lineage>
</organism>
<feature type="domain" description="SsuA/THI5-like" evidence="4">
    <location>
        <begin position="14"/>
        <end position="229"/>
    </location>
</feature>
<reference evidence="5 6" key="1">
    <citation type="submission" date="2016-04" db="EMBL/GenBank/DDBJ databases">
        <title>First whole genome shotgun sequence of the bacterium Enteractinococcus sp. strain UASWS1574.</title>
        <authorList>
            <person name="Crovadore J."/>
            <person name="Chablais R."/>
            <person name="Lefort F."/>
        </authorList>
    </citation>
    <scope>NUCLEOTIDE SEQUENCE [LARGE SCALE GENOMIC DNA]</scope>
    <source>
        <strain evidence="5 6">UASWS1574</strain>
    </source>
</reference>
<dbReference type="PANTHER" id="PTHR30024">
    <property type="entry name" value="ALIPHATIC SULFONATES-BINDING PROTEIN-RELATED"/>
    <property type="match status" value="1"/>
</dbReference>
<dbReference type="Proteomes" id="UP000078292">
    <property type="component" value="Unassembled WGS sequence"/>
</dbReference>
<dbReference type="EMBL" id="LXEY01000016">
    <property type="protein sequence ID" value="OAV61526.1"/>
    <property type="molecule type" value="Genomic_DNA"/>
</dbReference>
<gene>
    <name evidence="5" type="ORF">A6F49_08790</name>
</gene>
<sequence length="288" mass="31184">MEKITLGVMPLVDLAPLHLGVDQGIFEEHGLEVELVTAQGGAAIIPAVTSGQYEFGFSNPTSVIIAKSQGLDVVVVAPGGTSTGDEETDYGATVVLPDSGIETAADLEGKRVAVNTLNNISDSTVKEAVRNAGGDPNEVEMVELAFPDMVPGVEQGTVDAAFLVEPFLTMGLNAGFEPIAWNWIEVSPDLMASSYFTTQELADEQPELVEKFQNAMAESAQYAEEHPEETRNIITSYTEIPEEITETMRLPRWVDSVDQESLDRLIEISIEDGLLEEDVQLEDLVLQN</sequence>
<dbReference type="Pfam" id="PF09084">
    <property type="entry name" value="NMT1"/>
    <property type="match status" value="1"/>
</dbReference>
<protein>
    <recommendedName>
        <fullName evidence="4">SsuA/THI5-like domain-containing protein</fullName>
    </recommendedName>
</protein>
<dbReference type="Gene3D" id="3.40.190.10">
    <property type="entry name" value="Periplasmic binding protein-like II"/>
    <property type="match status" value="2"/>
</dbReference>
<comment type="subcellular location">
    <subcellularLocation>
        <location evidence="1">Periplasm</location>
    </subcellularLocation>
</comment>
<comment type="similarity">
    <text evidence="2">Belongs to the bacterial solute-binding protein SsuA/TauA family.</text>
</comment>
<dbReference type="STRING" id="1837282.A6F49_08790"/>
<evidence type="ECO:0000256" key="2">
    <source>
        <dbReference type="ARBA" id="ARBA00010742"/>
    </source>
</evidence>
<keyword evidence="3" id="KW-0732">Signal</keyword>
<dbReference type="InterPro" id="IPR015168">
    <property type="entry name" value="SsuA/THI5"/>
</dbReference>
<evidence type="ECO:0000256" key="1">
    <source>
        <dbReference type="ARBA" id="ARBA00004418"/>
    </source>
</evidence>
<evidence type="ECO:0000259" key="4">
    <source>
        <dbReference type="Pfam" id="PF09084"/>
    </source>
</evidence>
<dbReference type="AlphaFoldDB" id="A0A1B7M0D3"/>
<evidence type="ECO:0000256" key="3">
    <source>
        <dbReference type="ARBA" id="ARBA00022729"/>
    </source>
</evidence>
<keyword evidence="6" id="KW-1185">Reference proteome</keyword>
<name>A0A1B7M0D3_9MICC</name>
<accession>A0A1B7M0D3</accession>
<evidence type="ECO:0000313" key="5">
    <source>
        <dbReference type="EMBL" id="OAV61526.1"/>
    </source>
</evidence>